<evidence type="ECO:0000256" key="1">
    <source>
        <dbReference type="SAM" id="MobiDB-lite"/>
    </source>
</evidence>
<dbReference type="Proteomes" id="UP001059272">
    <property type="component" value="Chromosome"/>
</dbReference>
<dbReference type="Proteomes" id="UP001463408">
    <property type="component" value="Unassembled WGS sequence"/>
</dbReference>
<feature type="compositionally biased region" description="Polar residues" evidence="1">
    <location>
        <begin position="8"/>
        <end position="21"/>
    </location>
</feature>
<accession>A0AAE9T0Y9</accession>
<evidence type="ECO:0000313" key="2">
    <source>
        <dbReference type="EMBL" id="MEQ9938374.1"/>
    </source>
</evidence>
<reference evidence="3" key="1">
    <citation type="submission" date="2021-12" db="EMBL/GenBank/DDBJ databases">
        <title>Genome sequence of novel Pectobacterium sp. causing blackleg.</title>
        <authorList>
            <person name="Wang J."/>
        </authorList>
    </citation>
    <scope>NUCLEOTIDE SEQUENCE</scope>
    <source>
        <strain evidence="3">BY21311</strain>
    </source>
</reference>
<proteinExistence type="predicted"/>
<gene>
    <name evidence="2" type="ORF">ABRQ07_12235</name>
    <name evidence="3" type="ORF">LW347_18945</name>
</gene>
<feature type="region of interest" description="Disordered" evidence="1">
    <location>
        <begin position="1"/>
        <end position="22"/>
    </location>
</feature>
<dbReference type="RefSeq" id="WP_258883132.1">
    <property type="nucleotide sequence ID" value="NZ_CP090065.1"/>
</dbReference>
<dbReference type="KEGG" id="ppoo:LW347_18945"/>
<keyword evidence="5" id="KW-1185">Reference proteome</keyword>
<evidence type="ECO:0000313" key="5">
    <source>
        <dbReference type="Proteomes" id="UP001463408"/>
    </source>
</evidence>
<name>A0AAE9T0Y9_9GAMM</name>
<dbReference type="EMBL" id="CP090065">
    <property type="protein sequence ID" value="UVO07897.1"/>
    <property type="molecule type" value="Genomic_DNA"/>
</dbReference>
<protein>
    <submittedName>
        <fullName evidence="3">Uncharacterized protein</fullName>
    </submittedName>
</protein>
<sequence length="250" mass="27149">MEKINSLDAVSSRSMPANTVGKSAVDAKALASVQENNATATNNESTQVSALARQLSDAAVRAVARDAGTDRDGLGAIARSVTEKLLGASYDMNKVAHDAEVPKTEDLELLARAKQATRFVNGDGANPFRGMSREQLALIAYDESGDFTVNERRAAWLESYHQEEQWKRAAIAKMDEEYNRTGQVSSDTLSEILKHYKSLPAIEEAQLPKGYDAQLLSQIQASESGGLPQSVKNLQAFLDRMTESLAFPKA</sequence>
<evidence type="ECO:0000313" key="3">
    <source>
        <dbReference type="EMBL" id="UVO07897.1"/>
    </source>
</evidence>
<reference evidence="2 5" key="2">
    <citation type="submission" date="2024-06" db="EMBL/GenBank/DDBJ databases">
        <title>Pangenomics to understand the prophage dynamics in the radiating lineages of P. brasiliense.</title>
        <authorList>
            <person name="Pardeshi L.A."/>
            <person name="Van Duivenbode I."/>
            <person name="Jonkheer E.M."/>
            <person name="Pel M.J.C."/>
            <person name="Kupczok A."/>
            <person name="De Ridder D."/>
            <person name="Smit S."/>
            <person name="Van Der Lee T.J."/>
        </authorList>
    </citation>
    <scope>NUCLEOTIDE SEQUENCE [LARGE SCALE GENOMIC DNA]</scope>
    <source>
        <strain evidence="2 5">PD 8607</strain>
    </source>
</reference>
<organism evidence="3 4">
    <name type="scientific">Pectobacterium polonicum</name>
    <dbReference type="NCBI Taxonomy" id="2485124"/>
    <lineage>
        <taxon>Bacteria</taxon>
        <taxon>Pseudomonadati</taxon>
        <taxon>Pseudomonadota</taxon>
        <taxon>Gammaproteobacteria</taxon>
        <taxon>Enterobacterales</taxon>
        <taxon>Pectobacteriaceae</taxon>
        <taxon>Pectobacterium</taxon>
    </lineage>
</organism>
<dbReference type="EMBL" id="JBEHEF010000009">
    <property type="protein sequence ID" value="MEQ9938374.1"/>
    <property type="molecule type" value="Genomic_DNA"/>
</dbReference>
<evidence type="ECO:0000313" key="4">
    <source>
        <dbReference type="Proteomes" id="UP001059272"/>
    </source>
</evidence>
<dbReference type="AlphaFoldDB" id="A0AAE9T0Y9"/>